<dbReference type="GeneID" id="70252174"/>
<dbReference type="EMBL" id="JAJTJA010000009">
    <property type="protein sequence ID" value="KAH8693548.1"/>
    <property type="molecule type" value="Genomic_DNA"/>
</dbReference>
<dbReference type="GO" id="GO:0016491">
    <property type="term" value="F:oxidoreductase activity"/>
    <property type="evidence" value="ECO:0007669"/>
    <property type="project" value="TreeGrafter"/>
</dbReference>
<dbReference type="RefSeq" id="XP_046069218.1">
    <property type="nucleotide sequence ID" value="XM_046221887.1"/>
</dbReference>
<dbReference type="Gene3D" id="3.50.50.60">
    <property type="entry name" value="FAD/NAD(P)-binding domain"/>
    <property type="match status" value="1"/>
</dbReference>
<gene>
    <name evidence="2" type="ORF">BGW36DRAFT_453874</name>
</gene>
<dbReference type="InterPro" id="IPR050464">
    <property type="entry name" value="Zeta_carotene_desat/Oxidored"/>
</dbReference>
<dbReference type="Pfam" id="PF13450">
    <property type="entry name" value="NAD_binding_8"/>
    <property type="match status" value="1"/>
</dbReference>
<keyword evidence="1" id="KW-0812">Transmembrane</keyword>
<evidence type="ECO:0000313" key="2">
    <source>
        <dbReference type="EMBL" id="KAH8693548.1"/>
    </source>
</evidence>
<comment type="caution">
    <text evidence="2">The sequence shown here is derived from an EMBL/GenBank/DDBJ whole genome shotgun (WGS) entry which is preliminary data.</text>
</comment>
<dbReference type="Gene3D" id="3.30.70.1990">
    <property type="match status" value="1"/>
</dbReference>
<dbReference type="Proteomes" id="UP001201262">
    <property type="component" value="Unassembled WGS sequence"/>
</dbReference>
<name>A0AAD4PTJ0_9EURO</name>
<proteinExistence type="predicted"/>
<dbReference type="SUPFAM" id="SSF51905">
    <property type="entry name" value="FAD/NAD(P)-binding domain"/>
    <property type="match status" value="1"/>
</dbReference>
<accession>A0AAD4PTJ0</accession>
<sequence length="445" mass="50141">MECSKSIQKTVAIIGSGPAGAFAAWALQNDGFCVILFEKVCVENHLTLNGHSYRHEGDVVSIPMRTFSGKYYANFFQVLNHLHIKTQIHRFHFLFMRDSRQYFQFFSNFHKVIPCLKNGLLLNIFTFLCYIWFTFACFWISPYIASLDTNHTKTETLEEYIHRIWLPDVFLGKYLLPLYSSVATCSHDDLRLFPAAYILNYRKETFAAQHQTVPDMGLLQDQLTENVEKRFRSEVVSVKSQEYGKVIVQYRHLDKHSTMESEFDHVILATNSAVSSKIHEASSSITKQLRSRLVRVSVHLQTETETYMAQKTKPSEILILNTEKNPQQIDITHSVHLHPSGVSVTVSAEMNNDVEDQGGALPLHIVTLARPLPTPDSHRILLSVFGEGAKLSTNGWKNGDGNVYLAGGYASAGLPLLEACARSGLEAAEAIGANLPFALIRKTPF</sequence>
<organism evidence="2 3">
    <name type="scientific">Talaromyces proteolyticus</name>
    <dbReference type="NCBI Taxonomy" id="1131652"/>
    <lineage>
        <taxon>Eukaryota</taxon>
        <taxon>Fungi</taxon>
        <taxon>Dikarya</taxon>
        <taxon>Ascomycota</taxon>
        <taxon>Pezizomycotina</taxon>
        <taxon>Eurotiomycetes</taxon>
        <taxon>Eurotiomycetidae</taxon>
        <taxon>Eurotiales</taxon>
        <taxon>Trichocomaceae</taxon>
        <taxon>Talaromyces</taxon>
        <taxon>Talaromyces sect. Bacilispori</taxon>
    </lineage>
</organism>
<dbReference type="PANTHER" id="PTHR42923">
    <property type="entry name" value="PROTOPORPHYRINOGEN OXIDASE"/>
    <property type="match status" value="1"/>
</dbReference>
<dbReference type="Gene3D" id="1.10.405.20">
    <property type="match status" value="1"/>
</dbReference>
<evidence type="ECO:0000313" key="3">
    <source>
        <dbReference type="Proteomes" id="UP001201262"/>
    </source>
</evidence>
<dbReference type="PANTHER" id="PTHR42923:SF42">
    <property type="entry name" value="AMINE OXIDASE DOMAIN-CONTAINING PROTEIN"/>
    <property type="match status" value="1"/>
</dbReference>
<evidence type="ECO:0000256" key="1">
    <source>
        <dbReference type="SAM" id="Phobius"/>
    </source>
</evidence>
<dbReference type="AlphaFoldDB" id="A0AAD4PTJ0"/>
<keyword evidence="1" id="KW-1133">Transmembrane helix</keyword>
<keyword evidence="1" id="KW-0472">Membrane</keyword>
<feature type="transmembrane region" description="Helical" evidence="1">
    <location>
        <begin position="120"/>
        <end position="141"/>
    </location>
</feature>
<protein>
    <recommendedName>
        <fullName evidence="4">Amine oxidase domain-containing protein</fullName>
    </recommendedName>
</protein>
<keyword evidence="3" id="KW-1185">Reference proteome</keyword>
<dbReference type="InterPro" id="IPR036188">
    <property type="entry name" value="FAD/NAD-bd_sf"/>
</dbReference>
<evidence type="ECO:0008006" key="4">
    <source>
        <dbReference type="Google" id="ProtNLM"/>
    </source>
</evidence>
<reference evidence="2" key="1">
    <citation type="submission" date="2021-12" db="EMBL/GenBank/DDBJ databases">
        <title>Convergent genome expansion in fungi linked to evolution of root-endophyte symbiosis.</title>
        <authorList>
            <consortium name="DOE Joint Genome Institute"/>
            <person name="Ke Y.-H."/>
            <person name="Bonito G."/>
            <person name="Liao H.-L."/>
            <person name="Looney B."/>
            <person name="Rojas-Flechas A."/>
            <person name="Nash J."/>
            <person name="Hameed K."/>
            <person name="Schadt C."/>
            <person name="Martin F."/>
            <person name="Crous P.W."/>
            <person name="Miettinen O."/>
            <person name="Magnuson J.K."/>
            <person name="Labbe J."/>
            <person name="Jacobson D."/>
            <person name="Doktycz M.J."/>
            <person name="Veneault-Fourrey C."/>
            <person name="Kuo A."/>
            <person name="Mondo S."/>
            <person name="Calhoun S."/>
            <person name="Riley R."/>
            <person name="Ohm R."/>
            <person name="LaButti K."/>
            <person name="Andreopoulos B."/>
            <person name="Pangilinan J."/>
            <person name="Nolan M."/>
            <person name="Tritt A."/>
            <person name="Clum A."/>
            <person name="Lipzen A."/>
            <person name="Daum C."/>
            <person name="Barry K."/>
            <person name="Grigoriev I.V."/>
            <person name="Vilgalys R."/>
        </authorList>
    </citation>
    <scope>NUCLEOTIDE SEQUENCE</scope>
    <source>
        <strain evidence="2">PMI_201</strain>
    </source>
</reference>